<dbReference type="PANTHER" id="PTHR48081:SF9">
    <property type="entry name" value="CARBOXYLESTERASE"/>
    <property type="match status" value="1"/>
</dbReference>
<keyword evidence="1" id="KW-0378">Hydrolase</keyword>
<evidence type="ECO:0000313" key="4">
    <source>
        <dbReference type="EMBL" id="ABC64618.1"/>
    </source>
</evidence>
<keyword evidence="2" id="KW-1133">Transmembrane helix</keyword>
<dbReference type="InterPro" id="IPR050300">
    <property type="entry name" value="GDXG_lipolytic_enzyme"/>
</dbReference>
<dbReference type="InterPro" id="IPR029058">
    <property type="entry name" value="AB_hydrolase_fold"/>
</dbReference>
<dbReference type="GO" id="GO:0016787">
    <property type="term" value="F:hydrolase activity"/>
    <property type="evidence" value="ECO:0007669"/>
    <property type="project" value="UniProtKB-KW"/>
</dbReference>
<accession>Q2N6S3</accession>
<evidence type="ECO:0000256" key="2">
    <source>
        <dbReference type="SAM" id="Phobius"/>
    </source>
</evidence>
<dbReference type="HOGENOM" id="CLU_012494_4_1_5"/>
<organism evidence="4 5">
    <name type="scientific">Erythrobacter litoralis (strain HTCC2594)</name>
    <dbReference type="NCBI Taxonomy" id="314225"/>
    <lineage>
        <taxon>Bacteria</taxon>
        <taxon>Pseudomonadati</taxon>
        <taxon>Pseudomonadota</taxon>
        <taxon>Alphaproteobacteria</taxon>
        <taxon>Sphingomonadales</taxon>
        <taxon>Erythrobacteraceae</taxon>
        <taxon>Erythrobacter/Porphyrobacter group</taxon>
        <taxon>Erythrobacter</taxon>
    </lineage>
</organism>
<keyword evidence="5" id="KW-1185">Reference proteome</keyword>
<dbReference type="ESTHER" id="9sphn-q4trn6">
    <property type="family name" value="BD-FAE"/>
</dbReference>
<evidence type="ECO:0000256" key="1">
    <source>
        <dbReference type="ARBA" id="ARBA00022801"/>
    </source>
</evidence>
<evidence type="ECO:0000313" key="5">
    <source>
        <dbReference type="Proteomes" id="UP000008808"/>
    </source>
</evidence>
<dbReference type="Gene3D" id="3.40.50.1820">
    <property type="entry name" value="alpha/beta hydrolase"/>
    <property type="match status" value="1"/>
</dbReference>
<dbReference type="eggNOG" id="COG0657">
    <property type="taxonomic scope" value="Bacteria"/>
</dbReference>
<dbReference type="InterPro" id="IPR049492">
    <property type="entry name" value="BD-FAE-like_dom"/>
</dbReference>
<dbReference type="STRING" id="314225.ELI_12630"/>
<feature type="domain" description="BD-FAE-like" evidence="3">
    <location>
        <begin position="82"/>
        <end position="258"/>
    </location>
</feature>
<keyword evidence="2" id="KW-0812">Transmembrane</keyword>
<dbReference type="EMBL" id="CP000157">
    <property type="protein sequence ID" value="ABC64618.1"/>
    <property type="molecule type" value="Genomic_DNA"/>
</dbReference>
<dbReference type="AlphaFoldDB" id="Q2N6S3"/>
<dbReference type="Pfam" id="PF20434">
    <property type="entry name" value="BD-FAE"/>
    <property type="match status" value="1"/>
</dbReference>
<keyword evidence="2" id="KW-0472">Membrane</keyword>
<feature type="transmembrane region" description="Helical" evidence="2">
    <location>
        <begin position="12"/>
        <end position="33"/>
    </location>
</feature>
<proteinExistence type="predicted"/>
<name>Q2N6S3_ERYLH</name>
<dbReference type="PANTHER" id="PTHR48081">
    <property type="entry name" value="AB HYDROLASE SUPERFAMILY PROTEIN C4A8.06C"/>
    <property type="match status" value="1"/>
</dbReference>
<dbReference type="Proteomes" id="UP000008808">
    <property type="component" value="Chromosome"/>
</dbReference>
<protein>
    <submittedName>
        <fullName evidence="4">Carboxylesterase family protein</fullName>
    </submittedName>
</protein>
<gene>
    <name evidence="4" type="ordered locus">ELI_12630</name>
</gene>
<sequence>MGRERNSGVGWLSWTLIALVALALVGAGLWWWALSAQSVATLDRVDALFTGSKVEQSAPIPFGTELEQAVVVATPLAPSAELRPVVLFVHGGSWNRGSAVDYAFVARNLAIEGYVGVSAGYRLVPGGEFPAMVEDAARALRWTVDHIADYGGDPDRIYLMGHSAGAYNVAMLALDAQWLEHEDLPMDAIKGVIGLAGPYDFLPLDSDSTSNAFGGASDLAATQPINFARSDAPPMLLLTGYADTTVRPRNSRALAAALTREGQSTEPVLLPGLTHSGIIMALSRPFEGNGAVKAAIFGFLAAREHGDRATPSSPIQAAGG</sequence>
<evidence type="ECO:0000259" key="3">
    <source>
        <dbReference type="Pfam" id="PF20434"/>
    </source>
</evidence>
<reference evidence="5" key="1">
    <citation type="journal article" date="2009" name="J. Bacteriol.">
        <title>Complete genome sequence of Erythrobacter litoralis HTCC2594.</title>
        <authorList>
            <person name="Oh H.M."/>
            <person name="Giovannoni S.J."/>
            <person name="Ferriera S."/>
            <person name="Johnson J."/>
            <person name="Cho J.C."/>
        </authorList>
    </citation>
    <scope>NUCLEOTIDE SEQUENCE [LARGE SCALE GENOMIC DNA]</scope>
    <source>
        <strain evidence="5">HTCC2594</strain>
    </source>
</reference>
<dbReference type="KEGG" id="eli:ELI_12630"/>
<dbReference type="SUPFAM" id="SSF53474">
    <property type="entry name" value="alpha/beta-Hydrolases"/>
    <property type="match status" value="1"/>
</dbReference>